<evidence type="ECO:0000256" key="5">
    <source>
        <dbReference type="ARBA" id="ARBA00022692"/>
    </source>
</evidence>
<evidence type="ECO:0008006" key="11">
    <source>
        <dbReference type="Google" id="ProtNLM"/>
    </source>
</evidence>
<comment type="subcellular location">
    <subcellularLocation>
        <location evidence="1">Cell outer membrane</location>
    </subcellularLocation>
</comment>
<dbReference type="InterPro" id="IPR051906">
    <property type="entry name" value="TolC-like"/>
</dbReference>
<dbReference type="SUPFAM" id="SSF56954">
    <property type="entry name" value="Outer membrane efflux proteins (OEP)"/>
    <property type="match status" value="1"/>
</dbReference>
<gene>
    <name evidence="10" type="ordered locus">CAP2UW1_4656</name>
</gene>
<geneLocation type="plasmid" evidence="10">
    <name>pAph01</name>
</geneLocation>
<keyword evidence="9" id="KW-0732">Signal</keyword>
<sequence>MRRLRPLSILILALATASGAPVLAQEAALGANVDTLINYAKTRNPEYAAMQAEAEASGERVTPAGALPDPKFRTELRDITRMGEQSATLSPSRVGSTRYLLMQDIPWFGKRDLKREIAELEADGAKGRALGTWADVAGRIKVNFAQLYYVHRNEQLTREILDLMTRLEKVAQVRYSGGLAAQQDVIRAQVEQTNMRNELIALETEQHHLHARLNALLARPNNAPLQVPTQLRKLPAPVTLDYATLEERVRTRNPQLFADESKIKAAEKSRDLTYKNRYPDFTLGVSPIQYQNSIKEWELMFEVNIPLQQSSRRSQERESESMLNAARSRKEATTNQVSAELAEALSGIEAARRTENLLTNSLLPQAELTFKAALAGYETGKVDFATLLDSQRQIRQARQDQLKAQVDAQMRLAEIERLLGEDL</sequence>
<dbReference type="InterPro" id="IPR003423">
    <property type="entry name" value="OMP_efflux"/>
</dbReference>
<dbReference type="HOGENOM" id="CLU_012817_15_0_4"/>
<comment type="similarity">
    <text evidence="2">Belongs to the outer membrane factor (OMF) (TC 1.B.17) family.</text>
</comment>
<protein>
    <recommendedName>
        <fullName evidence="11">Outer membrane efflux protein</fullName>
    </recommendedName>
</protein>
<evidence type="ECO:0000256" key="9">
    <source>
        <dbReference type="SAM" id="SignalP"/>
    </source>
</evidence>
<organism evidence="10">
    <name type="scientific">Accumulibacter regalis</name>
    <dbReference type="NCBI Taxonomy" id="522306"/>
    <lineage>
        <taxon>Bacteria</taxon>
        <taxon>Pseudomonadati</taxon>
        <taxon>Pseudomonadota</taxon>
        <taxon>Betaproteobacteria</taxon>
        <taxon>Candidatus Accumulibacter</taxon>
    </lineage>
</organism>
<dbReference type="Gene3D" id="1.20.1600.10">
    <property type="entry name" value="Outer membrane efflux proteins (OEP)"/>
    <property type="match status" value="1"/>
</dbReference>
<keyword evidence="4" id="KW-1134">Transmembrane beta strand</keyword>
<dbReference type="PANTHER" id="PTHR30026">
    <property type="entry name" value="OUTER MEMBRANE PROTEIN TOLC"/>
    <property type="match status" value="1"/>
</dbReference>
<dbReference type="GO" id="GO:0015288">
    <property type="term" value="F:porin activity"/>
    <property type="evidence" value="ECO:0007669"/>
    <property type="project" value="TreeGrafter"/>
</dbReference>
<dbReference type="Pfam" id="PF02321">
    <property type="entry name" value="OEP"/>
    <property type="match status" value="2"/>
</dbReference>
<evidence type="ECO:0000256" key="4">
    <source>
        <dbReference type="ARBA" id="ARBA00022452"/>
    </source>
</evidence>
<dbReference type="PANTHER" id="PTHR30026:SF20">
    <property type="entry name" value="OUTER MEMBRANE PROTEIN TOLC"/>
    <property type="match status" value="1"/>
</dbReference>
<dbReference type="AlphaFoldDB" id="C7RVX3"/>
<evidence type="ECO:0000256" key="7">
    <source>
        <dbReference type="ARBA" id="ARBA00023237"/>
    </source>
</evidence>
<dbReference type="GO" id="GO:0009279">
    <property type="term" value="C:cell outer membrane"/>
    <property type="evidence" value="ECO:0007669"/>
    <property type="project" value="UniProtKB-SubCell"/>
</dbReference>
<dbReference type="GO" id="GO:0015562">
    <property type="term" value="F:efflux transmembrane transporter activity"/>
    <property type="evidence" value="ECO:0007669"/>
    <property type="project" value="InterPro"/>
</dbReference>
<feature type="chain" id="PRO_5002984228" description="Outer membrane efflux protein" evidence="9">
    <location>
        <begin position="25"/>
        <end position="423"/>
    </location>
</feature>
<evidence type="ECO:0000256" key="8">
    <source>
        <dbReference type="SAM" id="MobiDB-lite"/>
    </source>
</evidence>
<evidence type="ECO:0000256" key="6">
    <source>
        <dbReference type="ARBA" id="ARBA00023136"/>
    </source>
</evidence>
<feature type="signal peptide" evidence="9">
    <location>
        <begin position="1"/>
        <end position="24"/>
    </location>
</feature>
<dbReference type="GO" id="GO:1990281">
    <property type="term" value="C:efflux pump complex"/>
    <property type="evidence" value="ECO:0007669"/>
    <property type="project" value="TreeGrafter"/>
</dbReference>
<evidence type="ECO:0000256" key="2">
    <source>
        <dbReference type="ARBA" id="ARBA00007613"/>
    </source>
</evidence>
<name>C7RVX3_ACCRE</name>
<dbReference type="EMBL" id="CP001716">
    <property type="protein sequence ID" value="ACV37783.1"/>
    <property type="molecule type" value="Genomic_DNA"/>
</dbReference>
<evidence type="ECO:0000313" key="10">
    <source>
        <dbReference type="EMBL" id="ACV37783.1"/>
    </source>
</evidence>
<keyword evidence="6" id="KW-0472">Membrane</keyword>
<keyword evidence="7" id="KW-0998">Cell outer membrane</keyword>
<keyword evidence="5" id="KW-0812">Transmembrane</keyword>
<evidence type="ECO:0000256" key="3">
    <source>
        <dbReference type="ARBA" id="ARBA00022448"/>
    </source>
</evidence>
<dbReference type="OrthoDB" id="9791261at2"/>
<reference evidence="10" key="2">
    <citation type="submission" date="2009-09" db="EMBL/GenBank/DDBJ databases">
        <title>Complete sequence of plasmid1 of Candidatus Accumulibacter phosphatis clade IIA str. UW-1.</title>
        <authorList>
            <consortium name="US DOE Joint Genome Institute"/>
            <person name="Martin H.G."/>
            <person name="Ivanova N."/>
            <person name="Kunin V."/>
            <person name="Warnecke F."/>
            <person name="Barry K."/>
            <person name="He S."/>
            <person name="Salamov A."/>
            <person name="Szeto E."/>
            <person name="Dalin E."/>
            <person name="Pangilinan J.L."/>
            <person name="Lapidus A."/>
            <person name="Lowry S."/>
            <person name="Kyrpides N.C."/>
            <person name="McMahon K.D."/>
            <person name="Hugenholtz P."/>
        </authorList>
    </citation>
    <scope>NUCLEOTIDE SEQUENCE [LARGE SCALE GENOMIC DNA]</scope>
    <source>
        <strain evidence="10">UW-1</strain>
        <plasmid evidence="10">pAph01</plasmid>
        <plasmid>UW-1</plasmid>
    </source>
</reference>
<proteinExistence type="inferred from homology"/>
<keyword evidence="3" id="KW-0813">Transport</keyword>
<dbReference type="KEGG" id="app:CAP2UW1_4656"/>
<feature type="region of interest" description="Disordered" evidence="8">
    <location>
        <begin position="309"/>
        <end position="335"/>
    </location>
</feature>
<reference evidence="10" key="1">
    <citation type="submission" date="2009-08" db="EMBL/GenBank/DDBJ databases">
        <authorList>
            <consortium name="US DOE Joint Genome Institute"/>
            <person name="Lucas S."/>
            <person name="Copeland A."/>
            <person name="Lapidus A."/>
            <person name="Glavina del Rio T."/>
            <person name="Dalin E."/>
            <person name="Tice H."/>
            <person name="Bruce D."/>
            <person name="Barry K."/>
            <person name="Pitluck S."/>
            <person name="Lowry S."/>
            <person name="Larimer F."/>
            <person name="Land M."/>
            <person name="Hauser L."/>
            <person name="Kyrpides N."/>
            <person name="Ivanova N."/>
            <person name="McMahon K.D."/>
            <person name="Hugenholtz P."/>
        </authorList>
    </citation>
    <scope>NUCLEOTIDE SEQUENCE</scope>
    <source>
        <strain evidence="10">UW-1</strain>
        <plasmid evidence="10">pAph01</plasmid>
    </source>
</reference>
<evidence type="ECO:0000256" key="1">
    <source>
        <dbReference type="ARBA" id="ARBA00004442"/>
    </source>
</evidence>
<keyword evidence="10" id="KW-0614">Plasmid</keyword>
<accession>C7RVX3</accession>